<dbReference type="PRINTS" id="PR00469">
    <property type="entry name" value="PNDRDTASEII"/>
</dbReference>
<keyword evidence="3" id="KW-1185">Reference proteome</keyword>
<dbReference type="PANTHER" id="PTHR43539:SF78">
    <property type="entry name" value="FLAVIN-CONTAINING MONOOXYGENASE"/>
    <property type="match status" value="1"/>
</dbReference>
<name>A0ABX3CNI9_9BACI</name>
<evidence type="ECO:0000313" key="2">
    <source>
        <dbReference type="EMBL" id="OHX45053.1"/>
    </source>
</evidence>
<gene>
    <name evidence="2" type="ORF">BBV17_24335</name>
</gene>
<dbReference type="InterPro" id="IPR050982">
    <property type="entry name" value="Auxin_biosynth/cation_transpt"/>
</dbReference>
<organism evidence="2 3">
    <name type="scientific">Cytobacillus oceanisediminis</name>
    <dbReference type="NCBI Taxonomy" id="665099"/>
    <lineage>
        <taxon>Bacteria</taxon>
        <taxon>Bacillati</taxon>
        <taxon>Bacillota</taxon>
        <taxon>Bacilli</taxon>
        <taxon>Bacillales</taxon>
        <taxon>Bacillaceae</taxon>
        <taxon>Cytobacillus</taxon>
    </lineage>
</organism>
<protein>
    <submittedName>
        <fullName evidence="2">Oxidoreductase</fullName>
    </submittedName>
</protein>
<sequence>MLYDVLVIGAGQAGLSLGYYLKKNKVSFLLLDKGSEIGQSWRKRYDSLKLFTPRLFSSLPGLSLSGDPGGYPAKDEISDYLLKYAKEFSLPVKLGTVVSKLAKDGECYVLSTNQGEYRSKQVVVATGPFQLPNIPEFSKFLSDEVLQLHSSEYKNPNQLLSGTTVVVGAGNSGSQIAVEIADHRDVYLSVGHKPRFMPQDLGGKSIFWWFDKLGLLKANVNSKVGQMIRNKPDPIFGYELKMNLSNGGIQLKPKAISANDNEIMFEDQSIVKVRNLIWSTGFQLDYSWIKIPAIFNEKGLPIHERGVTNIHGLYFLGLPWQYIRGSALLQGVGADAEYLAKQMRL</sequence>
<keyword evidence="1" id="KW-0560">Oxidoreductase</keyword>
<dbReference type="Proteomes" id="UP000180194">
    <property type="component" value="Unassembled WGS sequence"/>
</dbReference>
<proteinExistence type="predicted"/>
<dbReference type="PANTHER" id="PTHR43539">
    <property type="entry name" value="FLAVIN-BINDING MONOOXYGENASE-LIKE PROTEIN (AFU_ORTHOLOGUE AFUA_4G09220)"/>
    <property type="match status" value="1"/>
</dbReference>
<evidence type="ECO:0000313" key="3">
    <source>
        <dbReference type="Proteomes" id="UP000180194"/>
    </source>
</evidence>
<comment type="caution">
    <text evidence="2">The sequence shown here is derived from an EMBL/GenBank/DDBJ whole genome shotgun (WGS) entry which is preliminary data.</text>
</comment>
<dbReference type="Gene3D" id="3.50.50.60">
    <property type="entry name" value="FAD/NAD(P)-binding domain"/>
    <property type="match status" value="1"/>
</dbReference>
<dbReference type="SUPFAM" id="SSF51905">
    <property type="entry name" value="FAD/NAD(P)-binding domain"/>
    <property type="match status" value="2"/>
</dbReference>
<reference evidence="2 3" key="1">
    <citation type="submission" date="2016-07" db="EMBL/GenBank/DDBJ databases">
        <title>Bacillus oceanisediminis whole genome.</title>
        <authorList>
            <person name="Pal Y."/>
            <person name="Verma A."/>
            <person name="Mual P."/>
            <person name="Srinivasan K."/>
        </authorList>
    </citation>
    <scope>NUCLEOTIDE SEQUENCE [LARGE SCALE GENOMIC DNA]</scope>
    <source>
        <strain evidence="2 3">Bhandara28</strain>
    </source>
</reference>
<accession>A0ABX3CNI9</accession>
<dbReference type="InterPro" id="IPR036188">
    <property type="entry name" value="FAD/NAD-bd_sf"/>
</dbReference>
<dbReference type="EMBL" id="MBRJ01000039">
    <property type="protein sequence ID" value="OHX45053.1"/>
    <property type="molecule type" value="Genomic_DNA"/>
</dbReference>
<dbReference type="Pfam" id="PF13738">
    <property type="entry name" value="Pyr_redox_3"/>
    <property type="match status" value="1"/>
</dbReference>
<evidence type="ECO:0000256" key="1">
    <source>
        <dbReference type="ARBA" id="ARBA00023002"/>
    </source>
</evidence>
<dbReference type="RefSeq" id="WP_009335640.1">
    <property type="nucleotide sequence ID" value="NZ_JAMAWK010000009.1"/>
</dbReference>